<feature type="region of interest" description="Disordered" evidence="1">
    <location>
        <begin position="83"/>
        <end position="104"/>
    </location>
</feature>
<evidence type="ECO:0000256" key="1">
    <source>
        <dbReference type="SAM" id="MobiDB-lite"/>
    </source>
</evidence>
<dbReference type="EMBL" id="JBANRG010000029">
    <property type="protein sequence ID" value="KAK7452185.1"/>
    <property type="molecule type" value="Genomic_DNA"/>
</dbReference>
<keyword evidence="3" id="KW-1185">Reference proteome</keyword>
<organism evidence="2 3">
    <name type="scientific">Marasmiellus scandens</name>
    <dbReference type="NCBI Taxonomy" id="2682957"/>
    <lineage>
        <taxon>Eukaryota</taxon>
        <taxon>Fungi</taxon>
        <taxon>Dikarya</taxon>
        <taxon>Basidiomycota</taxon>
        <taxon>Agaricomycotina</taxon>
        <taxon>Agaricomycetes</taxon>
        <taxon>Agaricomycetidae</taxon>
        <taxon>Agaricales</taxon>
        <taxon>Marasmiineae</taxon>
        <taxon>Omphalotaceae</taxon>
        <taxon>Marasmiellus</taxon>
    </lineage>
</organism>
<comment type="caution">
    <text evidence="2">The sequence shown here is derived from an EMBL/GenBank/DDBJ whole genome shotgun (WGS) entry which is preliminary data.</text>
</comment>
<name>A0ABR1J952_9AGAR</name>
<accession>A0ABR1J952</accession>
<evidence type="ECO:0000313" key="3">
    <source>
        <dbReference type="Proteomes" id="UP001498398"/>
    </source>
</evidence>
<reference evidence="2 3" key="1">
    <citation type="submission" date="2024-01" db="EMBL/GenBank/DDBJ databases">
        <title>A draft genome for the cacao thread blight pathogen Marasmiellus scandens.</title>
        <authorList>
            <person name="Baruah I.K."/>
            <person name="Leung J."/>
            <person name="Bukari Y."/>
            <person name="Amoako-Attah I."/>
            <person name="Meinhardt L.W."/>
            <person name="Bailey B.A."/>
            <person name="Cohen S.P."/>
        </authorList>
    </citation>
    <scope>NUCLEOTIDE SEQUENCE [LARGE SCALE GENOMIC DNA]</scope>
    <source>
        <strain evidence="2 3">GH-19</strain>
    </source>
</reference>
<proteinExistence type="predicted"/>
<dbReference type="Proteomes" id="UP001498398">
    <property type="component" value="Unassembled WGS sequence"/>
</dbReference>
<gene>
    <name evidence="2" type="ORF">VKT23_012288</name>
</gene>
<sequence length="104" mass="11018">MSIQGTPSTPIIIVDDRDDNIVYKGRWNQDDDSSKILFGGTGTYGVDVGANASFTFVGSYIAVYAQVDPDELSALDISLDDGTQKGSFNSSTFSGEVHCGGRKG</sequence>
<protein>
    <submittedName>
        <fullName evidence="2">Uncharacterized protein</fullName>
    </submittedName>
</protein>
<dbReference type="Gene3D" id="2.60.120.260">
    <property type="entry name" value="Galactose-binding domain-like"/>
    <property type="match status" value="1"/>
</dbReference>
<feature type="compositionally biased region" description="Polar residues" evidence="1">
    <location>
        <begin position="84"/>
        <end position="94"/>
    </location>
</feature>
<evidence type="ECO:0000313" key="2">
    <source>
        <dbReference type="EMBL" id="KAK7452185.1"/>
    </source>
</evidence>